<organism evidence="1">
    <name type="scientific">Drosophila melanogaster</name>
    <name type="common">Fruit fly</name>
    <dbReference type="NCBI Taxonomy" id="7227"/>
    <lineage>
        <taxon>Eukaryota</taxon>
        <taxon>Metazoa</taxon>
        <taxon>Ecdysozoa</taxon>
        <taxon>Arthropoda</taxon>
        <taxon>Hexapoda</taxon>
        <taxon>Insecta</taxon>
        <taxon>Pterygota</taxon>
        <taxon>Neoptera</taxon>
        <taxon>Endopterygota</taxon>
        <taxon>Diptera</taxon>
        <taxon>Brachycera</taxon>
        <taxon>Muscomorpha</taxon>
        <taxon>Ephydroidea</taxon>
        <taxon>Drosophilidae</taxon>
        <taxon>Drosophila</taxon>
        <taxon>Sophophora</taxon>
    </lineage>
</organism>
<accession>Q6IJA5</accession>
<reference evidence="1" key="1">
    <citation type="journal article" date="2003" name="Genome Biol.">
        <title>An integrated gene annotation and transcriptional profiling approach towards the full gene content of the Drosophila genome.</title>
        <authorList>
            <person name="Hild M."/>
            <person name="Beckmann B."/>
            <person name="Haas S.A."/>
            <person name="Koch B."/>
            <person name="Solovyev V."/>
            <person name="Busold C."/>
            <person name="Fellenberg K."/>
            <person name="Boutros M."/>
            <person name="Vingron M."/>
            <person name="Sauer F."/>
            <person name="Hoheisel J.D."/>
            <person name="Paro R."/>
        </authorList>
    </citation>
    <scope>NUCLEOTIDE SEQUENCE</scope>
</reference>
<sequence length="144" mass="15766">MSFRFPIGHWTLAKAKGLRLHLVDGLSQARRTNMYLWIYHVRHQGLYLWRDGRIERWQFVAIGAPAGHVRSGFGPGGPLADVVLMVFLDFEVDLAAATAFPSLSVLIFGFLCGTVYGCCGGGAIELGFGTVFFGRMDEGLGVLT</sequence>
<evidence type="ECO:0000313" key="1">
    <source>
        <dbReference type="EMBL" id="DAA04316.1"/>
    </source>
</evidence>
<dbReference type="AlphaFoldDB" id="Q6IJA5"/>
<gene>
    <name evidence="1" type="ORF">HDC15431</name>
</gene>
<name>Q6IJA5_DROME</name>
<proteinExistence type="predicted"/>
<dbReference type="EMBL" id="BK002811">
    <property type="protein sequence ID" value="DAA04316.1"/>
    <property type="molecule type" value="Genomic_DNA"/>
</dbReference>
<protein>
    <submittedName>
        <fullName evidence="1">HDC15431</fullName>
    </submittedName>
</protein>